<dbReference type="InterPro" id="IPR051544">
    <property type="entry name" value="TPS_OM_transporter"/>
</dbReference>
<dbReference type="PANTHER" id="PTHR34597">
    <property type="entry name" value="SLR1661 PROTEIN"/>
    <property type="match status" value="1"/>
</dbReference>
<dbReference type="GO" id="GO:0046819">
    <property type="term" value="P:protein secretion by the type V secretion system"/>
    <property type="evidence" value="ECO:0007669"/>
    <property type="project" value="TreeGrafter"/>
</dbReference>
<dbReference type="Proteomes" id="UP000782312">
    <property type="component" value="Unassembled WGS sequence"/>
</dbReference>
<evidence type="ECO:0000259" key="4">
    <source>
        <dbReference type="Pfam" id="PF03865"/>
    </source>
</evidence>
<dbReference type="EMBL" id="JACPUR010000013">
    <property type="protein sequence ID" value="MBI3126950.1"/>
    <property type="molecule type" value="Genomic_DNA"/>
</dbReference>
<keyword evidence="1" id="KW-1134">Transmembrane beta strand</keyword>
<feature type="domain" description="Haemolysin activator HlyB C-terminal" evidence="4">
    <location>
        <begin position="225"/>
        <end position="537"/>
    </location>
</feature>
<evidence type="ECO:0000313" key="6">
    <source>
        <dbReference type="EMBL" id="MBI3126950.1"/>
    </source>
</evidence>
<accession>A0A932HZ24</accession>
<dbReference type="InterPro" id="IPR005565">
    <property type="entry name" value="Hemolysn_activator_HlyB_C"/>
</dbReference>
<dbReference type="AlphaFoldDB" id="A0A932HZ24"/>
<proteinExistence type="predicted"/>
<keyword evidence="3" id="KW-0998">Cell outer membrane</keyword>
<evidence type="ECO:0000259" key="5">
    <source>
        <dbReference type="Pfam" id="PF08479"/>
    </source>
</evidence>
<dbReference type="InterPro" id="IPR013686">
    <property type="entry name" value="Polypept-transport_assoc_ShlB"/>
</dbReference>
<gene>
    <name evidence="6" type="ORF">HYZ11_05030</name>
</gene>
<keyword evidence="1" id="KW-0472">Membrane</keyword>
<feature type="domain" description="Polypeptide-transport-associated ShlB-type" evidence="5">
    <location>
        <begin position="87"/>
        <end position="162"/>
    </location>
</feature>
<keyword evidence="2" id="KW-0812">Transmembrane</keyword>
<evidence type="ECO:0000256" key="1">
    <source>
        <dbReference type="ARBA" id="ARBA00022452"/>
    </source>
</evidence>
<dbReference type="Gene3D" id="2.40.160.50">
    <property type="entry name" value="membrane protein fhac: a member of the omp85/tpsb transporter family"/>
    <property type="match status" value="1"/>
</dbReference>
<organism evidence="6 7">
    <name type="scientific">Tectimicrobiota bacterium</name>
    <dbReference type="NCBI Taxonomy" id="2528274"/>
    <lineage>
        <taxon>Bacteria</taxon>
        <taxon>Pseudomonadati</taxon>
        <taxon>Nitrospinota/Tectimicrobiota group</taxon>
        <taxon>Candidatus Tectimicrobiota</taxon>
    </lineage>
</organism>
<sequence length="577" mass="63150">MYTASRLKSRSSGTGSTRFFCWMTVLVALSTALGMKEASAQAVPPTVEPGRIEERFEAPKRPRSAIEPVVPPAERALPPGEAGKIRFALAGVVVEGSTVYKDSDFLRFYEHHLGKEISLADVYGIAAAITAKYRNDGYILSQVIVPPQHIRGGIVRLRVIEGFINQVIIKGEILGSSALLRSYAGKIERSRPLRVGELEHYLLLANDLPGVSVRSVLVPSETQPGASDLILEVTQDNFDGFVSFDNRGTEFIGPHQLYYGLAFNSAFGLFERTDLRFIHALPPKELRFGQLMHEIPLGAEGTKAIFSVNHSRSEPGDDLKPLEFENRNTAVSLTLIQPFIRSRTQNLLMRAGITARRSESEILGERLTEDRLRIATFGFTYDFADRLRGVTLLDVGLSQGLDIFGETKTGSPNLSRENGKSDFTKVTAELSRLQHLFSELSLFMSFQGQYGGSQLLASEEFGVGGGQFGRAYDPSEIVGDHGIALKAELRLDQPFGLRAARGVQLYAFYDFGAVWNRATSGGGRRESLASAGGGVRLNITDMISGHLEIAVPLTRGVAARGGDGDDPRLFFGVVMRF</sequence>
<reference evidence="6" key="1">
    <citation type="submission" date="2020-07" db="EMBL/GenBank/DDBJ databases">
        <title>Huge and variable diversity of episymbiotic CPR bacteria and DPANN archaea in groundwater ecosystems.</title>
        <authorList>
            <person name="He C.Y."/>
            <person name="Keren R."/>
            <person name="Whittaker M."/>
            <person name="Farag I.F."/>
            <person name="Doudna J."/>
            <person name="Cate J.H.D."/>
            <person name="Banfield J.F."/>
        </authorList>
    </citation>
    <scope>NUCLEOTIDE SEQUENCE</scope>
    <source>
        <strain evidence="6">NC_groundwater_763_Ag_S-0.2um_68_21</strain>
    </source>
</reference>
<dbReference type="GO" id="GO:0098046">
    <property type="term" value="C:type V protein secretion system complex"/>
    <property type="evidence" value="ECO:0007669"/>
    <property type="project" value="TreeGrafter"/>
</dbReference>
<dbReference type="Pfam" id="PF03865">
    <property type="entry name" value="ShlB"/>
    <property type="match status" value="1"/>
</dbReference>
<dbReference type="GO" id="GO:0008320">
    <property type="term" value="F:protein transmembrane transporter activity"/>
    <property type="evidence" value="ECO:0007669"/>
    <property type="project" value="TreeGrafter"/>
</dbReference>
<protein>
    <submittedName>
        <fullName evidence="6">ShlB/FhaC/HecB family hemolysin secretion/activation protein</fullName>
    </submittedName>
</protein>
<evidence type="ECO:0000313" key="7">
    <source>
        <dbReference type="Proteomes" id="UP000782312"/>
    </source>
</evidence>
<dbReference type="PANTHER" id="PTHR34597:SF6">
    <property type="entry name" value="BLR6126 PROTEIN"/>
    <property type="match status" value="1"/>
</dbReference>
<evidence type="ECO:0000256" key="2">
    <source>
        <dbReference type="ARBA" id="ARBA00022692"/>
    </source>
</evidence>
<dbReference type="Pfam" id="PF08479">
    <property type="entry name" value="POTRA_2"/>
    <property type="match status" value="1"/>
</dbReference>
<comment type="caution">
    <text evidence="6">The sequence shown here is derived from an EMBL/GenBank/DDBJ whole genome shotgun (WGS) entry which is preliminary data.</text>
</comment>
<name>A0A932HZ24_UNCTE</name>
<dbReference type="Gene3D" id="3.10.20.310">
    <property type="entry name" value="membrane protein fhac"/>
    <property type="match status" value="1"/>
</dbReference>
<evidence type="ECO:0000256" key="3">
    <source>
        <dbReference type="ARBA" id="ARBA00023237"/>
    </source>
</evidence>